<evidence type="ECO:0000256" key="2">
    <source>
        <dbReference type="ARBA" id="ARBA00022692"/>
    </source>
</evidence>
<dbReference type="PANTHER" id="PTHR14110:SF9">
    <property type="entry name" value="IMPORT INNER MEMBRANE TRANSLOCASE SUBUNIT TIM17_TIM22_TIM23 FAMILY PROTEIN, PUTATIVE, EXPRESSED-RELATED"/>
    <property type="match status" value="1"/>
</dbReference>
<keyword evidence="2" id="KW-0812">Transmembrane</keyword>
<feature type="compositionally biased region" description="Basic and acidic residues" evidence="5">
    <location>
        <begin position="1"/>
        <end position="13"/>
    </location>
</feature>
<dbReference type="InParanoid" id="A0A1D6IWW3"/>
<dbReference type="ExpressionAtlas" id="A0A1D6IWW3">
    <property type="expression patterns" value="baseline and differential"/>
</dbReference>
<dbReference type="GO" id="GO:0042721">
    <property type="term" value="C:TIM22 mitochondrial import inner membrane insertion complex"/>
    <property type="evidence" value="ECO:0007669"/>
    <property type="project" value="InterPro"/>
</dbReference>
<accession>A0A1D6IWW3</accession>
<evidence type="ECO:0000256" key="4">
    <source>
        <dbReference type="ARBA" id="ARBA00023136"/>
    </source>
</evidence>
<organism evidence="6">
    <name type="scientific">Zea mays</name>
    <name type="common">Maize</name>
    <dbReference type="NCBI Taxonomy" id="4577"/>
    <lineage>
        <taxon>Eukaryota</taxon>
        <taxon>Viridiplantae</taxon>
        <taxon>Streptophyta</taxon>
        <taxon>Embryophyta</taxon>
        <taxon>Tracheophyta</taxon>
        <taxon>Spermatophyta</taxon>
        <taxon>Magnoliopsida</taxon>
        <taxon>Liliopsida</taxon>
        <taxon>Poales</taxon>
        <taxon>Poaceae</taxon>
        <taxon>PACMAD clade</taxon>
        <taxon>Panicoideae</taxon>
        <taxon>Andropogonodae</taxon>
        <taxon>Andropogoneae</taxon>
        <taxon>Tripsacinae</taxon>
        <taxon>Zea</taxon>
    </lineage>
</organism>
<gene>
    <name evidence="6" type="ORF">ZEAMMB73_Zm00001d023934</name>
</gene>
<comment type="subcellular location">
    <subcellularLocation>
        <location evidence="1">Membrane</location>
        <topology evidence="1">Multi-pass membrane protein</topology>
    </subcellularLocation>
</comment>
<evidence type="ECO:0000313" key="6">
    <source>
        <dbReference type="EMBL" id="AQK40412.1"/>
    </source>
</evidence>
<dbReference type="IntAct" id="A0A1D6IWW3">
    <property type="interactions" value="2"/>
</dbReference>
<dbReference type="SMR" id="A0A1D6IWW3"/>
<feature type="region of interest" description="Disordered" evidence="5">
    <location>
        <begin position="1"/>
        <end position="45"/>
    </location>
</feature>
<protein>
    <submittedName>
        <fullName evidence="6">Mitochondrial import inner membrane translocase subunit TIM22-2</fullName>
    </submittedName>
</protein>
<dbReference type="Pfam" id="PF02466">
    <property type="entry name" value="Tim17"/>
    <property type="match status" value="1"/>
</dbReference>
<reference evidence="6" key="1">
    <citation type="submission" date="2015-12" db="EMBL/GenBank/DDBJ databases">
        <title>Update maize B73 reference genome by single molecule sequencing technologies.</title>
        <authorList>
            <consortium name="Maize Genome Sequencing Project"/>
            <person name="Ware D."/>
        </authorList>
    </citation>
    <scope>NUCLEOTIDE SEQUENCE</scope>
    <source>
        <tissue evidence="6">Seedling</tissue>
    </source>
</reference>
<evidence type="ECO:0000256" key="3">
    <source>
        <dbReference type="ARBA" id="ARBA00022989"/>
    </source>
</evidence>
<sequence length="300" mass="31608">MARGGGDRSREDDPFSDGGTTETDSDESSPRGVGARGPGSTSNPILTRLAVSRNSSPLAAATAAPGVCLLRFAWESAAGSLVGAVVGYGKPTPPVFPLSLASPFEWNLNLVLGFMAHRWRGNVWLWRHFEDLRCGLGMMGLDSVRLRLCSPDSSVTICLISKGLVMMKGIKGSFADAASSAKIFAVLAGVQSLVACSLRKLRGKDDGINAGVAGCCTGLALSFPGAPQTLIQSCLTFGTFSYIIEKLNKQQPALALLPATGVMDPKAGQSVLPSFTLPPLDTMDEFSKFQNFLSSKFRGN</sequence>
<evidence type="ECO:0000256" key="5">
    <source>
        <dbReference type="SAM" id="MobiDB-lite"/>
    </source>
</evidence>
<evidence type="ECO:0000256" key="1">
    <source>
        <dbReference type="ARBA" id="ARBA00004141"/>
    </source>
</evidence>
<name>A0A1D6IWW3_MAIZE</name>
<keyword evidence="4" id="KW-0472">Membrane</keyword>
<keyword evidence="3" id="KW-1133">Transmembrane helix</keyword>
<proteinExistence type="predicted"/>
<dbReference type="AlphaFoldDB" id="A0A1D6IWW3"/>
<dbReference type="InterPro" id="IPR039175">
    <property type="entry name" value="TIM22"/>
</dbReference>
<dbReference type="EMBL" id="CM000786">
    <property type="protein sequence ID" value="AQK40412.1"/>
    <property type="molecule type" value="Genomic_DNA"/>
</dbReference>
<dbReference type="PANTHER" id="PTHR14110">
    <property type="entry name" value="MITOCHONDRIAL IMPORT INNER MEMBRANE TRANSLOCASE SUBUNIT TIM22"/>
    <property type="match status" value="1"/>
</dbReference>
<dbReference type="STRING" id="4577.A0A1D6IWW3"/>
<dbReference type="GO" id="GO:0045039">
    <property type="term" value="P:protein insertion into mitochondrial inner membrane"/>
    <property type="evidence" value="ECO:0007669"/>
    <property type="project" value="InterPro"/>
</dbReference>